<protein>
    <recommendedName>
        <fullName evidence="4">Lipocalin-like domain-containing protein</fullName>
    </recommendedName>
</protein>
<proteinExistence type="predicted"/>
<evidence type="ECO:0000256" key="1">
    <source>
        <dbReference type="SAM" id="SignalP"/>
    </source>
</evidence>
<accession>A0A378RMQ9</accession>
<name>A0A378RMQ9_MYROD</name>
<feature type="signal peptide" evidence="1">
    <location>
        <begin position="1"/>
        <end position="23"/>
    </location>
</feature>
<dbReference type="EMBL" id="UGQL01000001">
    <property type="protein sequence ID" value="STZ27629.1"/>
    <property type="molecule type" value="Genomic_DNA"/>
</dbReference>
<keyword evidence="1" id="KW-0732">Signal</keyword>
<dbReference type="Proteomes" id="UP000255024">
    <property type="component" value="Unassembled WGS sequence"/>
</dbReference>
<dbReference type="RefSeq" id="WP_115090532.1">
    <property type="nucleotide sequence ID" value="NZ_CP068107.1"/>
</dbReference>
<reference evidence="2 3" key="1">
    <citation type="submission" date="2018-06" db="EMBL/GenBank/DDBJ databases">
        <authorList>
            <consortium name="Pathogen Informatics"/>
            <person name="Doyle S."/>
        </authorList>
    </citation>
    <scope>NUCLEOTIDE SEQUENCE [LARGE SCALE GENOMIC DNA]</scope>
    <source>
        <strain evidence="2 3">NCTC11179</strain>
    </source>
</reference>
<keyword evidence="3" id="KW-1185">Reference proteome</keyword>
<evidence type="ECO:0000313" key="3">
    <source>
        <dbReference type="Proteomes" id="UP000255024"/>
    </source>
</evidence>
<sequence>MSFKKAGLLNVLMLLFIMVTSCSKGDDNTVDPDTTPTTKLPTLRLTASPKDAFVNEDISFKVVDEKGNVVTDAKLFVNEQALNATTFSSKTAASFKVYAQKAGFKTSNTVEIRFMDKEDVDAVVTGKWKFIPSTVETIFEFKKDMNFTYTQGGEEKKGTYTVKGNRVQLTLVEGSSQDGDYGVINISNYTANLLDVDMIIKDGFKNGKTGQLERVVDVDPGTGGGDDDDNHVNINLQIFYGEWRGYEDNNTEYVIKMKFKSEKMEAEAKNMGKYNPVLYLVDEMRYYSLYNSSTLLLEDKHSTIKYYFKVSSYTNREIVGTLYLDSMIPSNGIKLTLQKK</sequence>
<dbReference type="AlphaFoldDB" id="A0A378RMQ9"/>
<feature type="chain" id="PRO_5016715010" description="Lipocalin-like domain-containing protein" evidence="1">
    <location>
        <begin position="24"/>
        <end position="340"/>
    </location>
</feature>
<dbReference type="PROSITE" id="PS51257">
    <property type="entry name" value="PROKAR_LIPOPROTEIN"/>
    <property type="match status" value="1"/>
</dbReference>
<organism evidence="2 3">
    <name type="scientific">Myroides odoratus</name>
    <name type="common">Flavobacterium odoratum</name>
    <dbReference type="NCBI Taxonomy" id="256"/>
    <lineage>
        <taxon>Bacteria</taxon>
        <taxon>Pseudomonadati</taxon>
        <taxon>Bacteroidota</taxon>
        <taxon>Flavobacteriia</taxon>
        <taxon>Flavobacteriales</taxon>
        <taxon>Flavobacteriaceae</taxon>
        <taxon>Myroides</taxon>
    </lineage>
</organism>
<evidence type="ECO:0000313" key="2">
    <source>
        <dbReference type="EMBL" id="STZ27629.1"/>
    </source>
</evidence>
<gene>
    <name evidence="2" type="ORF">NCTC11179_01165</name>
</gene>
<evidence type="ECO:0008006" key="4">
    <source>
        <dbReference type="Google" id="ProtNLM"/>
    </source>
</evidence>